<reference evidence="1" key="2">
    <citation type="journal article" date="2007" name="Science">
        <title>Draft genome sequence of the sexually transmitted pathogen Trichomonas vaginalis.</title>
        <authorList>
            <person name="Carlton J.M."/>
            <person name="Hirt R.P."/>
            <person name="Silva J.C."/>
            <person name="Delcher A.L."/>
            <person name="Schatz M."/>
            <person name="Zhao Q."/>
            <person name="Wortman J.R."/>
            <person name="Bidwell S.L."/>
            <person name="Alsmark U.C.M."/>
            <person name="Besteiro S."/>
            <person name="Sicheritz-Ponten T."/>
            <person name="Noel C.J."/>
            <person name="Dacks J.B."/>
            <person name="Foster P.G."/>
            <person name="Simillion C."/>
            <person name="Van de Peer Y."/>
            <person name="Miranda-Saavedra D."/>
            <person name="Barton G.J."/>
            <person name="Westrop G.D."/>
            <person name="Mueller S."/>
            <person name="Dessi D."/>
            <person name="Fiori P.L."/>
            <person name="Ren Q."/>
            <person name="Paulsen I."/>
            <person name="Zhang H."/>
            <person name="Bastida-Corcuera F.D."/>
            <person name="Simoes-Barbosa A."/>
            <person name="Brown M.T."/>
            <person name="Hayes R.D."/>
            <person name="Mukherjee M."/>
            <person name="Okumura C.Y."/>
            <person name="Schneider R."/>
            <person name="Smith A.J."/>
            <person name="Vanacova S."/>
            <person name="Villalvazo M."/>
            <person name="Haas B.J."/>
            <person name="Pertea M."/>
            <person name="Feldblyum T.V."/>
            <person name="Utterback T.R."/>
            <person name="Shu C.L."/>
            <person name="Osoegawa K."/>
            <person name="de Jong P.J."/>
            <person name="Hrdy I."/>
            <person name="Horvathova L."/>
            <person name="Zubacova Z."/>
            <person name="Dolezal P."/>
            <person name="Malik S.B."/>
            <person name="Logsdon J.M. Jr."/>
            <person name="Henze K."/>
            <person name="Gupta A."/>
            <person name="Wang C.C."/>
            <person name="Dunne R.L."/>
            <person name="Upcroft J.A."/>
            <person name="Upcroft P."/>
            <person name="White O."/>
            <person name="Salzberg S.L."/>
            <person name="Tang P."/>
            <person name="Chiu C.-H."/>
            <person name="Lee Y.-S."/>
            <person name="Embley T.M."/>
            <person name="Coombs G.H."/>
            <person name="Mottram J.C."/>
            <person name="Tachezy J."/>
            <person name="Fraser-Liggett C.M."/>
            <person name="Johnson P.J."/>
        </authorList>
    </citation>
    <scope>NUCLEOTIDE SEQUENCE [LARGE SCALE GENOMIC DNA]</scope>
    <source>
        <strain evidence="1">G3</strain>
    </source>
</reference>
<dbReference type="SUPFAM" id="SSF52058">
    <property type="entry name" value="L domain-like"/>
    <property type="match status" value="2"/>
</dbReference>
<evidence type="ECO:0000313" key="2">
    <source>
        <dbReference type="Proteomes" id="UP000001542"/>
    </source>
</evidence>
<dbReference type="Proteomes" id="UP000001542">
    <property type="component" value="Unassembled WGS sequence"/>
</dbReference>
<reference evidence="1" key="1">
    <citation type="submission" date="2006-10" db="EMBL/GenBank/DDBJ databases">
        <authorList>
            <person name="Amadeo P."/>
            <person name="Zhao Q."/>
            <person name="Wortman J."/>
            <person name="Fraser-Liggett C."/>
            <person name="Carlton J."/>
        </authorList>
    </citation>
    <scope>NUCLEOTIDE SEQUENCE</scope>
    <source>
        <strain evidence="1">G3</strain>
    </source>
</reference>
<organism evidence="1 2">
    <name type="scientific">Trichomonas vaginalis (strain ATCC PRA-98 / G3)</name>
    <dbReference type="NCBI Taxonomy" id="412133"/>
    <lineage>
        <taxon>Eukaryota</taxon>
        <taxon>Metamonada</taxon>
        <taxon>Parabasalia</taxon>
        <taxon>Trichomonadida</taxon>
        <taxon>Trichomonadidae</taxon>
        <taxon>Trichomonas</taxon>
    </lineage>
</organism>
<dbReference type="InterPro" id="IPR053139">
    <property type="entry name" value="Surface_bspA-like"/>
</dbReference>
<dbReference type="Gene3D" id="3.80.10.10">
    <property type="entry name" value="Ribonuclease Inhibitor"/>
    <property type="match status" value="2"/>
</dbReference>
<protein>
    <submittedName>
        <fullName evidence="1">Surface antigen BspA-like</fullName>
    </submittedName>
</protein>
<dbReference type="SMR" id="A2ESA3"/>
<dbReference type="EMBL" id="DS113474">
    <property type="protein sequence ID" value="EAY04467.1"/>
    <property type="molecule type" value="Genomic_DNA"/>
</dbReference>
<dbReference type="KEGG" id="tva:4762329"/>
<dbReference type="InParanoid" id="A2ESA3"/>
<accession>A2ESA3</accession>
<dbReference type="VEuPathDB" id="TrichDB:TVAGG3_0716100"/>
<gene>
    <name evidence="1" type="ORF">TVAG_194320</name>
</gene>
<evidence type="ECO:0000313" key="1">
    <source>
        <dbReference type="EMBL" id="EAY04467.1"/>
    </source>
</evidence>
<dbReference type="Pfam" id="PF13306">
    <property type="entry name" value="LRR_5"/>
    <property type="match status" value="2"/>
</dbReference>
<dbReference type="STRING" id="5722.A2ESA3"/>
<dbReference type="RefSeq" id="XP_001316690.1">
    <property type="nucleotide sequence ID" value="XM_001316655.1"/>
</dbReference>
<dbReference type="VEuPathDB" id="TrichDB:TVAG_194320"/>
<dbReference type="InterPro" id="IPR026906">
    <property type="entry name" value="LRR_5"/>
</dbReference>
<dbReference type="PANTHER" id="PTHR45661:SF3">
    <property type="entry name" value="IG-LIKE DOMAIN-CONTAINING PROTEIN"/>
    <property type="match status" value="1"/>
</dbReference>
<sequence length="297" mass="33623">MNYDQSLIYEFWGYNFLSLTIPTTVQTIKESAFENSSISEINFQLNSELSSIENNAFRNCSNLKSFSFMSNNFNSLGSSVFKDCIKLVFVTNIKDVPESCFSGCTSLQNVTFRNGATFIGPRSFENCISIESINIPSTIETISEYSFINCIQLKSIVFSQSNSLSSISINAFSGCDSIESINNFESTDYKCIQNTLYIKNEGKLHLVYHVRNSPEKVIIINCFVIKSYSFDHCFNIENISILSDSVTLIESNAFNSCLNLKFINFPLSIQTVQPHSFNDCPSIRCPLRIENKTLNYF</sequence>
<name>A2ESA3_TRIV3</name>
<keyword evidence="2" id="KW-1185">Reference proteome</keyword>
<dbReference type="InterPro" id="IPR032675">
    <property type="entry name" value="LRR_dom_sf"/>
</dbReference>
<dbReference type="PANTHER" id="PTHR45661">
    <property type="entry name" value="SURFACE ANTIGEN"/>
    <property type="match status" value="1"/>
</dbReference>
<proteinExistence type="predicted"/>
<dbReference type="AlphaFoldDB" id="A2ESA3"/>